<evidence type="ECO:0000259" key="1">
    <source>
        <dbReference type="PROSITE" id="PS51379"/>
    </source>
</evidence>
<dbReference type="InterPro" id="IPR027417">
    <property type="entry name" value="P-loop_NTPase"/>
</dbReference>
<evidence type="ECO:0000313" key="3">
    <source>
        <dbReference type="Proteomes" id="UP001215956"/>
    </source>
</evidence>
<dbReference type="PROSITE" id="PS00198">
    <property type="entry name" value="4FE4S_FER_1"/>
    <property type="match status" value="1"/>
</dbReference>
<dbReference type="RefSeq" id="WP_316969592.1">
    <property type="nucleotide sequence ID" value="NZ_JARFPL010000034.1"/>
</dbReference>
<dbReference type="PANTHER" id="PTHR43063:SF1">
    <property type="entry name" value="4FE-4S CLUSTER CONTAINING PARA FAMILY ATPASE PROTEIN"/>
    <property type="match status" value="1"/>
</dbReference>
<dbReference type="Pfam" id="PF01656">
    <property type="entry name" value="CbiA"/>
    <property type="match status" value="1"/>
</dbReference>
<feature type="domain" description="4Fe-4S ferredoxin-type" evidence="1">
    <location>
        <begin position="88"/>
        <end position="116"/>
    </location>
</feature>
<sequence>MMISVASGKGGTGKTLVTTNMAASIGGVDLVDCDVEEPNSYLFFPDLEEMESSDCTVAIPLIDEERCTRCGRCSDFCAYNALAVFPQQVLLFQELCHGCGGCALLCPKGAISEGTRAIGKIHRARSGGVRLLWGELSVGEPMATPLIRSVKAEAKGDLVLIDSPPGTACPVIEAVRGSDFCLLVTEPTPFGLYDLSIAVQVVRGMEIPCGVVVNRSGIGDRGVYDYCERESIPILLEIPMKRQIAELTSRGVLFSSVMTEWQEKFVHLLGKIEEAAK</sequence>
<name>A0ABT5XGS3_9EURY</name>
<keyword evidence="3" id="KW-1185">Reference proteome</keyword>
<dbReference type="InterPro" id="IPR017896">
    <property type="entry name" value="4Fe4S_Fe-S-bd"/>
</dbReference>
<dbReference type="SUPFAM" id="SSF54862">
    <property type="entry name" value="4Fe-4S ferredoxins"/>
    <property type="match status" value="1"/>
</dbReference>
<dbReference type="Gene3D" id="3.30.70.20">
    <property type="match status" value="1"/>
</dbReference>
<proteinExistence type="predicted"/>
<dbReference type="SUPFAM" id="SSF52540">
    <property type="entry name" value="P-loop containing nucleoside triphosphate hydrolases"/>
    <property type="match status" value="1"/>
</dbReference>
<dbReference type="CDD" id="cd03110">
    <property type="entry name" value="SIMIBI_bact_arch"/>
    <property type="match status" value="1"/>
</dbReference>
<dbReference type="Proteomes" id="UP001215956">
    <property type="component" value="Unassembled WGS sequence"/>
</dbReference>
<dbReference type="InterPro" id="IPR002586">
    <property type="entry name" value="CobQ/CobB/MinD/ParA_Nub-bd_dom"/>
</dbReference>
<keyword evidence="2" id="KW-0547">Nucleotide-binding</keyword>
<dbReference type="PROSITE" id="PS51379">
    <property type="entry name" value="4FE4S_FER_2"/>
    <property type="match status" value="2"/>
</dbReference>
<comment type="caution">
    <text evidence="2">The sequence shown here is derived from an EMBL/GenBank/DDBJ whole genome shotgun (WGS) entry which is preliminary data.</text>
</comment>
<dbReference type="GO" id="GO:0005524">
    <property type="term" value="F:ATP binding"/>
    <property type="evidence" value="ECO:0007669"/>
    <property type="project" value="UniProtKB-KW"/>
</dbReference>
<keyword evidence="2" id="KW-0067">ATP-binding</keyword>
<accession>A0ABT5XGS3</accession>
<dbReference type="Pfam" id="PF00037">
    <property type="entry name" value="Fer4"/>
    <property type="match status" value="2"/>
</dbReference>
<dbReference type="Gene3D" id="3.40.50.300">
    <property type="entry name" value="P-loop containing nucleotide triphosphate hydrolases"/>
    <property type="match status" value="1"/>
</dbReference>
<organism evidence="2 3">
    <name type="scientific">Candidatus Methanocrinis alkalitolerans</name>
    <dbReference type="NCBI Taxonomy" id="3033395"/>
    <lineage>
        <taxon>Archaea</taxon>
        <taxon>Methanobacteriati</taxon>
        <taxon>Methanobacteriota</taxon>
        <taxon>Stenosarchaea group</taxon>
        <taxon>Methanomicrobia</taxon>
        <taxon>Methanotrichales</taxon>
        <taxon>Methanotrichaceae</taxon>
        <taxon>Methanocrinis</taxon>
    </lineage>
</organism>
<evidence type="ECO:0000313" key="2">
    <source>
        <dbReference type="EMBL" id="MDF0593891.1"/>
    </source>
</evidence>
<dbReference type="EMBL" id="JARFPL010000034">
    <property type="protein sequence ID" value="MDF0593891.1"/>
    <property type="molecule type" value="Genomic_DNA"/>
</dbReference>
<protein>
    <submittedName>
        <fullName evidence="2">ATP-binding protein</fullName>
    </submittedName>
</protein>
<dbReference type="PANTHER" id="PTHR43063">
    <property type="entry name" value="4FE-4S CLUSTER CONTAINING PARA FAMILY ATPASE PROTEIN"/>
    <property type="match status" value="1"/>
</dbReference>
<feature type="domain" description="4Fe-4S ferredoxin-type" evidence="1">
    <location>
        <begin position="58"/>
        <end position="87"/>
    </location>
</feature>
<gene>
    <name evidence="2" type="ORF">P0O24_09895</name>
</gene>
<dbReference type="InterPro" id="IPR017900">
    <property type="entry name" value="4Fe4S_Fe_S_CS"/>
</dbReference>
<reference evidence="2 3" key="1">
    <citation type="submission" date="2023-03" db="EMBL/GenBank/DDBJ databases">
        <title>Whole genome sequencing of Methanotrichaceae archaeon M04Ac.</title>
        <authorList>
            <person name="Khomyakova M.A."/>
            <person name="Merkel A.Y."/>
            <person name="Slobodkin A.I."/>
        </authorList>
    </citation>
    <scope>NUCLEOTIDE SEQUENCE [LARGE SCALE GENOMIC DNA]</scope>
    <source>
        <strain evidence="2 3">M04Ac</strain>
    </source>
</reference>